<reference evidence="2 3" key="1">
    <citation type="submission" date="2018-06" db="EMBL/GenBank/DDBJ databases">
        <title>Comparative genomics reveals the genomic features of Rhizophagus irregularis, R. cerebriforme, R. diaphanum and Gigaspora rosea, and their symbiotic lifestyle signature.</title>
        <authorList>
            <person name="Morin E."/>
            <person name="San Clemente H."/>
            <person name="Chen E.C.H."/>
            <person name="De La Providencia I."/>
            <person name="Hainaut M."/>
            <person name="Kuo A."/>
            <person name="Kohler A."/>
            <person name="Murat C."/>
            <person name="Tang N."/>
            <person name="Roy S."/>
            <person name="Loubradou J."/>
            <person name="Henrissat B."/>
            <person name="Grigoriev I.V."/>
            <person name="Corradi N."/>
            <person name="Roux C."/>
            <person name="Martin F.M."/>
        </authorList>
    </citation>
    <scope>NUCLEOTIDE SEQUENCE [LARGE SCALE GENOMIC DNA]</scope>
    <source>
        <strain evidence="2 3">DAOM 227022</strain>
    </source>
</reference>
<dbReference type="PANTHER" id="PTHR34825">
    <property type="entry name" value="CONSERVED PROTEIN, WITH A WEAK D-GALACTARATE DEHYDRATASE/ALTRONATE HYDROLASE DOMAIN"/>
    <property type="match status" value="1"/>
</dbReference>
<sequence length="252" mass="29393">MVLFLRLNYEITKDALLDLSKYLKDYHKSKCIVLIDEYDHPLDIAYRYQYYEKARGFFASLFGALLKGNDENLKKVLLVGVSRVAKSGYLSGLNNLDVFPMHDLEYANEFGFTEDEISILFQYYNKVDQLEEVKKWYDGYKAGNGIHLYNPWSINKFIRTNILKAYWIDTGGTATIRKLLWRSSDNFQDKVARLLKNDTINANVMEDLDYSLLSQHGDNALWTLLYYAGYLTMDNPTRNFVLSIPNNEVFTE</sequence>
<evidence type="ECO:0000259" key="1">
    <source>
        <dbReference type="Pfam" id="PF09820"/>
    </source>
</evidence>
<evidence type="ECO:0000313" key="2">
    <source>
        <dbReference type="EMBL" id="RIA84339.1"/>
    </source>
</evidence>
<keyword evidence="3" id="KW-1185">Reference proteome</keyword>
<protein>
    <recommendedName>
        <fullName evidence="1">AAA-ATPase-like domain-containing protein</fullName>
    </recommendedName>
</protein>
<dbReference type="OrthoDB" id="5584915at2759"/>
<dbReference type="InterPro" id="IPR018631">
    <property type="entry name" value="AAA-ATPase-like_dom"/>
</dbReference>
<dbReference type="EMBL" id="QKYT01000500">
    <property type="protein sequence ID" value="RIA84339.1"/>
    <property type="molecule type" value="Genomic_DNA"/>
</dbReference>
<proteinExistence type="predicted"/>
<dbReference type="Proteomes" id="UP000265703">
    <property type="component" value="Unassembled WGS sequence"/>
</dbReference>
<dbReference type="AlphaFoldDB" id="A0A397SHF8"/>
<accession>A0A397SHF8</accession>
<dbReference type="STRING" id="658196.A0A397SHF8"/>
<dbReference type="PANTHER" id="PTHR34825:SF1">
    <property type="entry name" value="AAA-ATPASE-LIKE DOMAIN-CONTAINING PROTEIN"/>
    <property type="match status" value="1"/>
</dbReference>
<feature type="domain" description="AAA-ATPase-like" evidence="1">
    <location>
        <begin position="13"/>
        <end position="88"/>
    </location>
</feature>
<evidence type="ECO:0000313" key="3">
    <source>
        <dbReference type="Proteomes" id="UP000265703"/>
    </source>
</evidence>
<name>A0A397SHF8_9GLOM</name>
<gene>
    <name evidence="2" type="ORF">C1645_421732</name>
</gene>
<dbReference type="Pfam" id="PF09820">
    <property type="entry name" value="AAA-ATPase_like"/>
    <property type="match status" value="1"/>
</dbReference>
<organism evidence="2 3">
    <name type="scientific">Glomus cerebriforme</name>
    <dbReference type="NCBI Taxonomy" id="658196"/>
    <lineage>
        <taxon>Eukaryota</taxon>
        <taxon>Fungi</taxon>
        <taxon>Fungi incertae sedis</taxon>
        <taxon>Mucoromycota</taxon>
        <taxon>Glomeromycotina</taxon>
        <taxon>Glomeromycetes</taxon>
        <taxon>Glomerales</taxon>
        <taxon>Glomeraceae</taxon>
        <taxon>Glomus</taxon>
    </lineage>
</organism>
<comment type="caution">
    <text evidence="2">The sequence shown here is derived from an EMBL/GenBank/DDBJ whole genome shotgun (WGS) entry which is preliminary data.</text>
</comment>